<keyword evidence="1" id="KW-1185">Reference proteome</keyword>
<proteinExistence type="predicted"/>
<accession>A0A1I8AVD8</accession>
<evidence type="ECO:0000313" key="1">
    <source>
        <dbReference type="Proteomes" id="UP000095287"/>
    </source>
</evidence>
<name>A0A1I8AVD8_9BILA</name>
<dbReference type="WBParaSite" id="L893_g9892.t1">
    <property type="protein sequence ID" value="L893_g9892.t1"/>
    <property type="gene ID" value="L893_g9892"/>
</dbReference>
<sequence>MAEIFNTRDAPLMRYSSADSRASFLISRSRSTPNFDVSAHYKPQWDNRLRSPHYFYDDNFGKSYWSRYHYPVTYRSGKYTNVYPHLVPRYFSQPFRYLSWLDYPPYYPTNSHRYNDKLSPYQNFVLDKASGWEHERNFGPRRSIFLECY</sequence>
<evidence type="ECO:0000313" key="2">
    <source>
        <dbReference type="WBParaSite" id="L893_g9892.t1"/>
    </source>
</evidence>
<dbReference type="Proteomes" id="UP000095287">
    <property type="component" value="Unplaced"/>
</dbReference>
<reference evidence="2" key="1">
    <citation type="submission" date="2016-11" db="UniProtKB">
        <authorList>
            <consortium name="WormBaseParasite"/>
        </authorList>
    </citation>
    <scope>IDENTIFICATION</scope>
</reference>
<dbReference type="AlphaFoldDB" id="A0A1I8AVD8"/>
<organism evidence="1 2">
    <name type="scientific">Steinernema glaseri</name>
    <dbReference type="NCBI Taxonomy" id="37863"/>
    <lineage>
        <taxon>Eukaryota</taxon>
        <taxon>Metazoa</taxon>
        <taxon>Ecdysozoa</taxon>
        <taxon>Nematoda</taxon>
        <taxon>Chromadorea</taxon>
        <taxon>Rhabditida</taxon>
        <taxon>Tylenchina</taxon>
        <taxon>Panagrolaimomorpha</taxon>
        <taxon>Strongyloidoidea</taxon>
        <taxon>Steinernematidae</taxon>
        <taxon>Steinernema</taxon>
    </lineage>
</organism>
<protein>
    <submittedName>
        <fullName evidence="2">Uncharacterized protein</fullName>
    </submittedName>
</protein>